<feature type="compositionally biased region" description="Low complexity" evidence="1">
    <location>
        <begin position="191"/>
        <end position="201"/>
    </location>
</feature>
<dbReference type="EMBL" id="JBHSIT010000003">
    <property type="protein sequence ID" value="MFC4907759.1"/>
    <property type="molecule type" value="Genomic_DNA"/>
</dbReference>
<feature type="region of interest" description="Disordered" evidence="1">
    <location>
        <begin position="24"/>
        <end position="116"/>
    </location>
</feature>
<feature type="region of interest" description="Disordered" evidence="1">
    <location>
        <begin position="181"/>
        <end position="214"/>
    </location>
</feature>
<name>A0ABV9TW03_9ACTN</name>
<organism evidence="2 3">
    <name type="scientific">Actinomadura gamaensis</name>
    <dbReference type="NCBI Taxonomy" id="1763541"/>
    <lineage>
        <taxon>Bacteria</taxon>
        <taxon>Bacillati</taxon>
        <taxon>Actinomycetota</taxon>
        <taxon>Actinomycetes</taxon>
        <taxon>Streptosporangiales</taxon>
        <taxon>Thermomonosporaceae</taxon>
        <taxon>Actinomadura</taxon>
    </lineage>
</organism>
<evidence type="ECO:0000256" key="1">
    <source>
        <dbReference type="SAM" id="MobiDB-lite"/>
    </source>
</evidence>
<proteinExistence type="predicted"/>
<keyword evidence="3" id="KW-1185">Reference proteome</keyword>
<sequence length="214" mass="22334">MTEQQPGDVLDEAAKLLDAVRRRVGDAARAATSGRLPGSDDNVWAKATAPEEGRPSTPEPNQDDANARAHAGTDARGDAGADARARAREDVWARATEEARAETSRGRAGRQGKAAREDVWARVLAEGPHIATGAPECRDCPVCRAIALARESGPDVRRHLEQAGRSLLAAAFDVVAAYERSRAGRAGSGPSGASDSSGTSGSRERSGRDAMDVG</sequence>
<evidence type="ECO:0000313" key="3">
    <source>
        <dbReference type="Proteomes" id="UP001595872"/>
    </source>
</evidence>
<dbReference type="Proteomes" id="UP001595872">
    <property type="component" value="Unassembled WGS sequence"/>
</dbReference>
<feature type="compositionally biased region" description="Basic and acidic residues" evidence="1">
    <location>
        <begin position="65"/>
        <end position="105"/>
    </location>
</feature>
<feature type="compositionally biased region" description="Basic and acidic residues" evidence="1">
    <location>
        <begin position="202"/>
        <end position="214"/>
    </location>
</feature>
<comment type="caution">
    <text evidence="2">The sequence shown here is derived from an EMBL/GenBank/DDBJ whole genome shotgun (WGS) entry which is preliminary data.</text>
</comment>
<gene>
    <name evidence="2" type="ORF">ACFPCY_10540</name>
</gene>
<dbReference type="RefSeq" id="WP_378253825.1">
    <property type="nucleotide sequence ID" value="NZ_JBHSIT010000003.1"/>
</dbReference>
<reference evidence="3" key="1">
    <citation type="journal article" date="2019" name="Int. J. Syst. Evol. Microbiol.">
        <title>The Global Catalogue of Microorganisms (GCM) 10K type strain sequencing project: providing services to taxonomists for standard genome sequencing and annotation.</title>
        <authorList>
            <consortium name="The Broad Institute Genomics Platform"/>
            <consortium name="The Broad Institute Genome Sequencing Center for Infectious Disease"/>
            <person name="Wu L."/>
            <person name="Ma J."/>
        </authorList>
    </citation>
    <scope>NUCLEOTIDE SEQUENCE [LARGE SCALE GENOMIC DNA]</scope>
    <source>
        <strain evidence="3">KLKA75</strain>
    </source>
</reference>
<accession>A0ABV9TW03</accession>
<protein>
    <submittedName>
        <fullName evidence="2">Uncharacterized protein</fullName>
    </submittedName>
</protein>
<evidence type="ECO:0000313" key="2">
    <source>
        <dbReference type="EMBL" id="MFC4907759.1"/>
    </source>
</evidence>